<keyword evidence="1" id="KW-1185">Reference proteome</keyword>
<sequence>MTAENVRNSAFSFCTHCAFELPSISVKSSAVPHPSAFIEEVTDLPKENHISVRLEWGKGLLLHMGGFGYLFEKIWNTQRTESDKKLFLTFSTDIGAYTGLLYCGGRRRRPQLWLPAPAIV</sequence>
<dbReference type="Proteomes" id="UP000504609">
    <property type="component" value="Unplaced"/>
</dbReference>
<dbReference type="AlphaFoldDB" id="A0A6J1EAG1"/>
<dbReference type="RefSeq" id="XP_022923733.1">
    <property type="nucleotide sequence ID" value="XM_023067965.1"/>
</dbReference>
<evidence type="ECO:0000313" key="2">
    <source>
        <dbReference type="RefSeq" id="XP_022923733.1"/>
    </source>
</evidence>
<evidence type="ECO:0000313" key="1">
    <source>
        <dbReference type="Proteomes" id="UP000504609"/>
    </source>
</evidence>
<dbReference type="GeneID" id="111431352"/>
<dbReference type="KEGG" id="cmos:111431352"/>
<reference evidence="2" key="1">
    <citation type="submission" date="2025-08" db="UniProtKB">
        <authorList>
            <consortium name="RefSeq"/>
        </authorList>
    </citation>
    <scope>IDENTIFICATION</scope>
    <source>
        <tissue evidence="2">Young leaves</tissue>
    </source>
</reference>
<accession>A0A6J1EAG1</accession>
<name>A0A6J1EAG1_CUCMO</name>
<organism evidence="1 2">
    <name type="scientific">Cucurbita moschata</name>
    <name type="common">Winter crookneck squash</name>
    <name type="synonym">Cucurbita pepo var. moschata</name>
    <dbReference type="NCBI Taxonomy" id="3662"/>
    <lineage>
        <taxon>Eukaryota</taxon>
        <taxon>Viridiplantae</taxon>
        <taxon>Streptophyta</taxon>
        <taxon>Embryophyta</taxon>
        <taxon>Tracheophyta</taxon>
        <taxon>Spermatophyta</taxon>
        <taxon>Magnoliopsida</taxon>
        <taxon>eudicotyledons</taxon>
        <taxon>Gunneridae</taxon>
        <taxon>Pentapetalae</taxon>
        <taxon>rosids</taxon>
        <taxon>fabids</taxon>
        <taxon>Cucurbitales</taxon>
        <taxon>Cucurbitaceae</taxon>
        <taxon>Cucurbiteae</taxon>
        <taxon>Cucurbita</taxon>
    </lineage>
</organism>
<gene>
    <name evidence="2" type="primary">LOC111431352</name>
</gene>
<proteinExistence type="predicted"/>
<protein>
    <submittedName>
        <fullName evidence="2">Uncharacterized protein LOC111431352</fullName>
    </submittedName>
</protein>